<comment type="subcellular location">
    <subcellularLocation>
        <location evidence="1">Cell inner membrane</location>
        <topology evidence="1">Multi-pass membrane protein</topology>
    </subcellularLocation>
</comment>
<keyword evidence="1" id="KW-1003">Cell membrane</keyword>
<keyword evidence="5" id="KW-1185">Reference proteome</keyword>
<feature type="transmembrane region" description="Helical" evidence="2">
    <location>
        <begin position="100"/>
        <end position="124"/>
    </location>
</feature>
<keyword evidence="1 2" id="KW-0472">Membrane</keyword>
<accession>A0ABV8ZRA8</accession>
<comment type="function">
    <text evidence="1">Lipid phosphatase which dephosphorylates phosphatidylglycerophosphate (PGP) to phosphatidylglycerol (PG).</text>
</comment>
<organism evidence="4 5">
    <name type="scientific">Chromobacterium aquaticum</name>
    <dbReference type="NCBI Taxonomy" id="467180"/>
    <lineage>
        <taxon>Bacteria</taxon>
        <taxon>Pseudomonadati</taxon>
        <taxon>Pseudomonadota</taxon>
        <taxon>Betaproteobacteria</taxon>
        <taxon>Neisseriales</taxon>
        <taxon>Chromobacteriaceae</taxon>
        <taxon>Chromobacterium</taxon>
    </lineage>
</organism>
<keyword evidence="1" id="KW-0460">Magnesium</keyword>
<dbReference type="SUPFAM" id="SSF101307">
    <property type="entry name" value="YutG-like"/>
    <property type="match status" value="1"/>
</dbReference>
<comment type="catalytic activity">
    <reaction evidence="1">
        <text>a 1,2-diacyl-sn-glycero-3-phospho-(1'-sn-glycero-3'-phosphate) + H2O = a 1,2-diacyl-sn-glycero-3-phospho-(1'-sn-glycerol) + phosphate</text>
        <dbReference type="Rhea" id="RHEA:33751"/>
        <dbReference type="ChEBI" id="CHEBI:15377"/>
        <dbReference type="ChEBI" id="CHEBI:43474"/>
        <dbReference type="ChEBI" id="CHEBI:60110"/>
        <dbReference type="ChEBI" id="CHEBI:64716"/>
        <dbReference type="EC" id="3.1.3.27"/>
    </reaction>
</comment>
<protein>
    <recommendedName>
        <fullName evidence="1">Phosphatidylglycerophosphatase A</fullName>
        <ecNumber evidence="1">3.1.3.27</ecNumber>
    </recommendedName>
    <alternativeName>
        <fullName evidence="1">Phosphatidylglycerolphosphate phosphatase A</fullName>
    </alternativeName>
</protein>
<dbReference type="PIRSF" id="PIRSF006162">
    <property type="entry name" value="PgpA"/>
    <property type="match status" value="1"/>
</dbReference>
<sequence>MTTSTERETLKLQPDWRFVLSHPAHFLAFGFGSGLARKAPGTWGTLAAYPLFFVLNALGVQGLALAVLCLPLFVAGIWICGYTGKALGVHDYGGIVWDEIVAMLLVLAFTPATPLGWLLAFALFRLFDILKPWPIRWLDRRVGGGFGVMVDDLLAAAFALAAMWLLLRGWPL</sequence>
<dbReference type="PANTHER" id="PTHR36305:SF1">
    <property type="entry name" value="PHOSPHATIDYLGLYCEROPHOSPHATASE A"/>
    <property type="match status" value="1"/>
</dbReference>
<keyword evidence="1" id="KW-0479">Metal-binding</keyword>
<reference evidence="5" key="1">
    <citation type="journal article" date="2019" name="Int. J. Syst. Evol. Microbiol.">
        <title>The Global Catalogue of Microorganisms (GCM) 10K type strain sequencing project: providing services to taxonomists for standard genome sequencing and annotation.</title>
        <authorList>
            <consortium name="The Broad Institute Genomics Platform"/>
            <consortium name="The Broad Institute Genome Sequencing Center for Infectious Disease"/>
            <person name="Wu L."/>
            <person name="Ma J."/>
        </authorList>
    </citation>
    <scope>NUCLEOTIDE SEQUENCE [LARGE SCALE GENOMIC DNA]</scope>
    <source>
        <strain evidence="5">CGMCC 4.7608</strain>
    </source>
</reference>
<feature type="transmembrane region" description="Helical" evidence="2">
    <location>
        <begin position="48"/>
        <end position="80"/>
    </location>
</feature>
<keyword evidence="1 2" id="KW-0812">Transmembrane</keyword>
<dbReference type="InterPro" id="IPR036681">
    <property type="entry name" value="PgpA-like_sf"/>
</dbReference>
<dbReference type="InterPro" id="IPR026037">
    <property type="entry name" value="PgpA"/>
</dbReference>
<dbReference type="CDD" id="cd06971">
    <property type="entry name" value="PgpA"/>
    <property type="match status" value="1"/>
</dbReference>
<comment type="caution">
    <text evidence="4">The sequence shown here is derived from an EMBL/GenBank/DDBJ whole genome shotgun (WGS) entry which is preliminary data.</text>
</comment>
<keyword evidence="1" id="KW-0378">Hydrolase</keyword>
<keyword evidence="1" id="KW-0443">Lipid metabolism</keyword>
<dbReference type="RefSeq" id="WP_231465617.1">
    <property type="nucleotide sequence ID" value="NZ_JAJOHW010000246.1"/>
</dbReference>
<comment type="cofactor">
    <cofactor evidence="1">
        <name>Mg(2+)</name>
        <dbReference type="ChEBI" id="CHEBI:18420"/>
    </cofactor>
</comment>
<evidence type="ECO:0000313" key="5">
    <source>
        <dbReference type="Proteomes" id="UP001595999"/>
    </source>
</evidence>
<proteinExistence type="predicted"/>
<gene>
    <name evidence="4" type="ORF">ACFO0R_10445</name>
</gene>
<keyword evidence="1" id="KW-0595">Phospholipid degradation</keyword>
<keyword evidence="1" id="KW-1208">Phospholipid metabolism</keyword>
<comment type="pathway">
    <text evidence="1">Phospholipid metabolism; phosphatidylglycerol biosynthesis; phosphatidylglycerol from CDP-diacylglycerol: step 2/2.</text>
</comment>
<dbReference type="Proteomes" id="UP001595999">
    <property type="component" value="Unassembled WGS sequence"/>
</dbReference>
<keyword evidence="1" id="KW-0997">Cell inner membrane</keyword>
<evidence type="ECO:0000256" key="1">
    <source>
        <dbReference type="PIRNR" id="PIRNR006162"/>
    </source>
</evidence>
<dbReference type="InterPro" id="IPR007686">
    <property type="entry name" value="YutG/PgpA"/>
</dbReference>
<evidence type="ECO:0000313" key="4">
    <source>
        <dbReference type="EMBL" id="MFC4490039.1"/>
    </source>
</evidence>
<keyword evidence="1" id="KW-0442">Lipid degradation</keyword>
<dbReference type="PANTHER" id="PTHR36305">
    <property type="entry name" value="PHOSPHATIDYLGLYCEROPHOSPHATASE A"/>
    <property type="match status" value="1"/>
</dbReference>
<keyword evidence="2" id="KW-1133">Transmembrane helix</keyword>
<dbReference type="EC" id="3.1.3.27" evidence="1"/>
<feature type="transmembrane region" description="Helical" evidence="2">
    <location>
        <begin position="145"/>
        <end position="167"/>
    </location>
</feature>
<feature type="domain" description="YutG/PgpA" evidence="3">
    <location>
        <begin position="27"/>
        <end position="166"/>
    </location>
</feature>
<dbReference type="Pfam" id="PF04608">
    <property type="entry name" value="PgpA"/>
    <property type="match status" value="1"/>
</dbReference>
<name>A0ABV8ZRA8_9NEIS</name>
<dbReference type="EMBL" id="JBHSEK010000005">
    <property type="protein sequence ID" value="MFC4490039.1"/>
    <property type="molecule type" value="Genomic_DNA"/>
</dbReference>
<evidence type="ECO:0000256" key="2">
    <source>
        <dbReference type="SAM" id="Phobius"/>
    </source>
</evidence>
<evidence type="ECO:0000259" key="3">
    <source>
        <dbReference type="Pfam" id="PF04608"/>
    </source>
</evidence>